<dbReference type="PANTHER" id="PTHR39166:SF1">
    <property type="entry name" value="BLL1166 PROTEIN"/>
    <property type="match status" value="1"/>
</dbReference>
<dbReference type="RefSeq" id="WP_108025411.1">
    <property type="nucleotide sequence ID" value="NZ_QBKR01000023.1"/>
</dbReference>
<name>A0A2T6BG44_9BACL</name>
<dbReference type="AlphaFoldDB" id="A0A2T6BG44"/>
<sequence length="201" mass="23514">MNEESYNPDIDSQKDLLIRIIIMNTYLQKVLNRAPTLGLKEYYIGAGCITQTVWNFLSGYPLSQGIKDIDFVYFDKINLSYDSEDKQIQQITSLYQDIPIKIDVKNQARVHLWYEKKFGYSIEPYFSLEEAINSWPTTATSIGVRQDVNGKWVVYAPFGLNDLFGKVVRANKTKITKEIYEKKVRRWKAVWPDLIIIPWDQ</sequence>
<dbReference type="PANTHER" id="PTHR39166">
    <property type="entry name" value="BLL1166 PROTEIN"/>
    <property type="match status" value="1"/>
</dbReference>
<dbReference type="OrthoDB" id="1901124at2"/>
<reference evidence="1 2" key="1">
    <citation type="submission" date="2018-04" db="EMBL/GenBank/DDBJ databases">
        <title>Genomic Encyclopedia of Archaeal and Bacterial Type Strains, Phase II (KMG-II): from individual species to whole genera.</title>
        <authorList>
            <person name="Goeker M."/>
        </authorList>
    </citation>
    <scope>NUCLEOTIDE SEQUENCE [LARGE SCALE GENOMIC DNA]</scope>
    <source>
        <strain evidence="1 2">DSM 45787</strain>
    </source>
</reference>
<evidence type="ECO:0000313" key="1">
    <source>
        <dbReference type="EMBL" id="PTX55011.1"/>
    </source>
</evidence>
<organism evidence="1 2">
    <name type="scientific">Melghirimyces profundicolus</name>
    <dbReference type="NCBI Taxonomy" id="1242148"/>
    <lineage>
        <taxon>Bacteria</taxon>
        <taxon>Bacillati</taxon>
        <taxon>Bacillota</taxon>
        <taxon>Bacilli</taxon>
        <taxon>Bacillales</taxon>
        <taxon>Thermoactinomycetaceae</taxon>
        <taxon>Melghirimyces</taxon>
    </lineage>
</organism>
<accession>A0A2T6BG44</accession>
<proteinExistence type="predicted"/>
<evidence type="ECO:0008006" key="3">
    <source>
        <dbReference type="Google" id="ProtNLM"/>
    </source>
</evidence>
<comment type="caution">
    <text evidence="1">The sequence shown here is derived from an EMBL/GenBank/DDBJ whole genome shotgun (WGS) entry which is preliminary data.</text>
</comment>
<keyword evidence="2" id="KW-1185">Reference proteome</keyword>
<dbReference type="EMBL" id="QBKR01000023">
    <property type="protein sequence ID" value="PTX55011.1"/>
    <property type="molecule type" value="Genomic_DNA"/>
</dbReference>
<evidence type="ECO:0000313" key="2">
    <source>
        <dbReference type="Proteomes" id="UP000244240"/>
    </source>
</evidence>
<dbReference type="Pfam" id="PF06042">
    <property type="entry name" value="NTP_transf_6"/>
    <property type="match status" value="1"/>
</dbReference>
<dbReference type="Proteomes" id="UP000244240">
    <property type="component" value="Unassembled WGS sequence"/>
</dbReference>
<protein>
    <recommendedName>
        <fullName evidence="3">Nucleotidyltransferase family protein</fullName>
    </recommendedName>
</protein>
<dbReference type="InterPro" id="IPR009267">
    <property type="entry name" value="NTP_transf_6"/>
</dbReference>
<gene>
    <name evidence="1" type="ORF">C8P63_12333</name>
</gene>